<sequence>MKLVVYNEIVDLMRKYKTRDEALRHITPRYPEVSVGALGSIYAQDYQKKMRKTHHLHYSPDTTEYYYDRYRAGVDSGQKHVILSIARNIDLAPSLLSRMILERHLSRTKYGGENPPRSQVTQLMKDTTLIENHVLANEIHECILSDDQYGPLVDKIKHSIGHEYEFKLNSTLDSLQLSYIGEDQMRAKGYDKTPDVKLEVPIAVDGHMVNWIESKASFGDEYSHRSYLKDQFWSYWNRFGPGMVIYWFGFIDELDSNTEKGIILRDSFPENIVRLNPVVKLK</sequence>
<reference evidence="6 7" key="1">
    <citation type="journal article" date="2017" name="Nat. Ecol. Evol.">
        <title>Scallop genome provides insights into evolution of bilaterian karyotype and development.</title>
        <authorList>
            <person name="Wang S."/>
            <person name="Zhang J."/>
            <person name="Jiao W."/>
            <person name="Li J."/>
            <person name="Xun X."/>
            <person name="Sun Y."/>
            <person name="Guo X."/>
            <person name="Huan P."/>
            <person name="Dong B."/>
            <person name="Zhang L."/>
            <person name="Hu X."/>
            <person name="Sun X."/>
            <person name="Wang J."/>
            <person name="Zhao C."/>
            <person name="Wang Y."/>
            <person name="Wang D."/>
            <person name="Huang X."/>
            <person name="Wang R."/>
            <person name="Lv J."/>
            <person name="Li Y."/>
            <person name="Zhang Z."/>
            <person name="Liu B."/>
            <person name="Lu W."/>
            <person name="Hui Y."/>
            <person name="Liang J."/>
            <person name="Zhou Z."/>
            <person name="Hou R."/>
            <person name="Li X."/>
            <person name="Liu Y."/>
            <person name="Li H."/>
            <person name="Ning X."/>
            <person name="Lin Y."/>
            <person name="Zhao L."/>
            <person name="Xing Q."/>
            <person name="Dou J."/>
            <person name="Li Y."/>
            <person name="Mao J."/>
            <person name="Guo H."/>
            <person name="Dou H."/>
            <person name="Li T."/>
            <person name="Mu C."/>
            <person name="Jiang W."/>
            <person name="Fu Q."/>
            <person name="Fu X."/>
            <person name="Miao Y."/>
            <person name="Liu J."/>
            <person name="Yu Q."/>
            <person name="Li R."/>
            <person name="Liao H."/>
            <person name="Li X."/>
            <person name="Kong Y."/>
            <person name="Jiang Z."/>
            <person name="Chourrout D."/>
            <person name="Li R."/>
            <person name="Bao Z."/>
        </authorList>
    </citation>
    <scope>NUCLEOTIDE SEQUENCE [LARGE SCALE GENOMIC DNA]</scope>
    <source>
        <strain evidence="6 7">PY_sf001</strain>
    </source>
</reference>
<dbReference type="Pfam" id="PF14811">
    <property type="entry name" value="TPD"/>
    <property type="match status" value="1"/>
</dbReference>
<dbReference type="GO" id="GO:0005737">
    <property type="term" value="C:cytoplasm"/>
    <property type="evidence" value="ECO:0007669"/>
    <property type="project" value="UniProtKB-SubCell"/>
</dbReference>
<evidence type="ECO:0000256" key="3">
    <source>
        <dbReference type="ARBA" id="ARBA00022490"/>
    </source>
</evidence>
<keyword evidence="4" id="KW-0539">Nucleus</keyword>
<keyword evidence="3" id="KW-0963">Cytoplasm</keyword>
<dbReference type="AlphaFoldDB" id="A0A210QUT3"/>
<evidence type="ECO:0000256" key="4">
    <source>
        <dbReference type="ARBA" id="ARBA00023242"/>
    </source>
</evidence>
<accession>A0A210QUT3</accession>
<dbReference type="EMBL" id="NEDP02001786">
    <property type="protein sequence ID" value="OWF52494.1"/>
    <property type="molecule type" value="Genomic_DNA"/>
</dbReference>
<evidence type="ECO:0000313" key="6">
    <source>
        <dbReference type="EMBL" id="OWF52494.1"/>
    </source>
</evidence>
<protein>
    <recommendedName>
        <fullName evidence="5">CDAN1-interacting nuclease 1</fullName>
    </recommendedName>
</protein>
<gene>
    <name evidence="6" type="ORF">KP79_PYT06848</name>
</gene>
<dbReference type="OrthoDB" id="1272at2759"/>
<proteinExistence type="predicted"/>
<dbReference type="GO" id="GO:0005634">
    <property type="term" value="C:nucleus"/>
    <property type="evidence" value="ECO:0007669"/>
    <property type="project" value="UniProtKB-SubCell"/>
</dbReference>
<evidence type="ECO:0000256" key="5">
    <source>
        <dbReference type="ARBA" id="ARBA00023480"/>
    </source>
</evidence>
<comment type="caution">
    <text evidence="6">The sequence shown here is derived from an EMBL/GenBank/DDBJ whole genome shotgun (WGS) entry which is preliminary data.</text>
</comment>
<dbReference type="PANTHER" id="PTHR31661:SF1">
    <property type="entry name" value="CDAN1-INTERACTING NUCLEASE 1"/>
    <property type="match status" value="1"/>
</dbReference>
<dbReference type="InterPro" id="IPR029404">
    <property type="entry name" value="CDIN1"/>
</dbReference>
<comment type="subcellular location">
    <subcellularLocation>
        <location evidence="2">Cytoplasm</location>
    </subcellularLocation>
    <subcellularLocation>
        <location evidence="1">Nucleus</location>
    </subcellularLocation>
</comment>
<keyword evidence="7" id="KW-1185">Reference proteome</keyword>
<dbReference type="PANTHER" id="PTHR31661">
    <property type="entry name" value="SIMILAR TO CDNA SEQUENCE BC052040"/>
    <property type="match status" value="1"/>
</dbReference>
<evidence type="ECO:0000256" key="1">
    <source>
        <dbReference type="ARBA" id="ARBA00004123"/>
    </source>
</evidence>
<name>A0A210QUT3_MIZYE</name>
<dbReference type="Proteomes" id="UP000242188">
    <property type="component" value="Unassembled WGS sequence"/>
</dbReference>
<organism evidence="6 7">
    <name type="scientific">Mizuhopecten yessoensis</name>
    <name type="common">Japanese scallop</name>
    <name type="synonym">Patinopecten yessoensis</name>
    <dbReference type="NCBI Taxonomy" id="6573"/>
    <lineage>
        <taxon>Eukaryota</taxon>
        <taxon>Metazoa</taxon>
        <taxon>Spiralia</taxon>
        <taxon>Lophotrochozoa</taxon>
        <taxon>Mollusca</taxon>
        <taxon>Bivalvia</taxon>
        <taxon>Autobranchia</taxon>
        <taxon>Pteriomorphia</taxon>
        <taxon>Pectinida</taxon>
        <taxon>Pectinoidea</taxon>
        <taxon>Pectinidae</taxon>
        <taxon>Mizuhopecten</taxon>
    </lineage>
</organism>
<evidence type="ECO:0000313" key="7">
    <source>
        <dbReference type="Proteomes" id="UP000242188"/>
    </source>
</evidence>
<dbReference type="STRING" id="6573.A0A210QUT3"/>
<evidence type="ECO:0000256" key="2">
    <source>
        <dbReference type="ARBA" id="ARBA00004496"/>
    </source>
</evidence>